<dbReference type="InterPro" id="IPR001128">
    <property type="entry name" value="Cyt_P450"/>
</dbReference>
<dbReference type="SUPFAM" id="SSF48264">
    <property type="entry name" value="Cytochrome P450"/>
    <property type="match status" value="1"/>
</dbReference>
<feature type="binding site" description="axial binding residue" evidence="4">
    <location>
        <position position="75"/>
    </location>
    <ligand>
        <name>heme</name>
        <dbReference type="ChEBI" id="CHEBI:30413"/>
    </ligand>
    <ligandPart>
        <name>Fe</name>
        <dbReference type="ChEBI" id="CHEBI:18248"/>
    </ligandPart>
</feature>
<accession>A0AAE1D6C8</accession>
<reference evidence="5" key="1">
    <citation type="journal article" date="2023" name="G3 (Bethesda)">
        <title>A reference genome for the long-term kleptoplast-retaining sea slug Elysia crispata morphotype clarki.</title>
        <authorList>
            <person name="Eastman K.E."/>
            <person name="Pendleton A.L."/>
            <person name="Shaikh M.A."/>
            <person name="Suttiyut T."/>
            <person name="Ogas R."/>
            <person name="Tomko P."/>
            <person name="Gavelis G."/>
            <person name="Widhalm J.R."/>
            <person name="Wisecaver J.H."/>
        </authorList>
    </citation>
    <scope>NUCLEOTIDE SEQUENCE</scope>
    <source>
        <strain evidence="5">ECLA1</strain>
    </source>
</reference>
<organism evidence="5 6">
    <name type="scientific">Elysia crispata</name>
    <name type="common">lettuce slug</name>
    <dbReference type="NCBI Taxonomy" id="231223"/>
    <lineage>
        <taxon>Eukaryota</taxon>
        <taxon>Metazoa</taxon>
        <taxon>Spiralia</taxon>
        <taxon>Lophotrochozoa</taxon>
        <taxon>Mollusca</taxon>
        <taxon>Gastropoda</taxon>
        <taxon>Heterobranchia</taxon>
        <taxon>Euthyneura</taxon>
        <taxon>Panpulmonata</taxon>
        <taxon>Sacoglossa</taxon>
        <taxon>Placobranchoidea</taxon>
        <taxon>Plakobranchidae</taxon>
        <taxon>Elysia</taxon>
    </lineage>
</organism>
<dbReference type="Pfam" id="PF00067">
    <property type="entry name" value="p450"/>
    <property type="match status" value="1"/>
</dbReference>
<dbReference type="AlphaFoldDB" id="A0AAE1D6C8"/>
<dbReference type="GO" id="GO:0016705">
    <property type="term" value="F:oxidoreductase activity, acting on paired donors, with incorporation or reduction of molecular oxygen"/>
    <property type="evidence" value="ECO:0007669"/>
    <property type="project" value="InterPro"/>
</dbReference>
<name>A0AAE1D6C8_9GAST</name>
<dbReference type="InterPro" id="IPR050182">
    <property type="entry name" value="Cytochrome_P450_fam2"/>
</dbReference>
<dbReference type="Gene3D" id="1.10.630.10">
    <property type="entry name" value="Cytochrome P450"/>
    <property type="match status" value="1"/>
</dbReference>
<evidence type="ECO:0000256" key="2">
    <source>
        <dbReference type="ARBA" id="ARBA00022723"/>
    </source>
</evidence>
<evidence type="ECO:0000256" key="4">
    <source>
        <dbReference type="PIRSR" id="PIRSR602401-1"/>
    </source>
</evidence>
<comment type="cofactor">
    <cofactor evidence="4">
        <name>heme</name>
        <dbReference type="ChEBI" id="CHEBI:30413"/>
    </cofactor>
</comment>
<sequence length="147" mass="16511">MSAPPSDILLMLSDKLRYTVPKGSLVLLNVASALHDAKTWGDPDNFRPERFLDADSNPIKDPKEFIPFVQGKRFCLGDAMAKTELFLCLSAVFQHFRFEAEDSYGKLPPLEGTLQLVFVPEETNILSKLNGTIVLFNIVKTAYHTEH</sequence>
<dbReference type="EMBL" id="JAWDGP010005174">
    <property type="protein sequence ID" value="KAK3759059.1"/>
    <property type="molecule type" value="Genomic_DNA"/>
</dbReference>
<keyword evidence="4" id="KW-0349">Heme</keyword>
<dbReference type="Proteomes" id="UP001283361">
    <property type="component" value="Unassembled WGS sequence"/>
</dbReference>
<keyword evidence="3 4" id="KW-0408">Iron</keyword>
<gene>
    <name evidence="5" type="ORF">RRG08_022048</name>
</gene>
<dbReference type="GO" id="GO:0005506">
    <property type="term" value="F:iron ion binding"/>
    <property type="evidence" value="ECO:0007669"/>
    <property type="project" value="InterPro"/>
</dbReference>
<keyword evidence="6" id="KW-1185">Reference proteome</keyword>
<dbReference type="GO" id="GO:0020037">
    <property type="term" value="F:heme binding"/>
    <property type="evidence" value="ECO:0007669"/>
    <property type="project" value="InterPro"/>
</dbReference>
<evidence type="ECO:0000313" key="6">
    <source>
        <dbReference type="Proteomes" id="UP001283361"/>
    </source>
</evidence>
<comment type="caution">
    <text evidence="5">The sequence shown here is derived from an EMBL/GenBank/DDBJ whole genome shotgun (WGS) entry which is preliminary data.</text>
</comment>
<protein>
    <recommendedName>
        <fullName evidence="7">Cytochrome P450</fullName>
    </recommendedName>
</protein>
<keyword evidence="2 4" id="KW-0479">Metal-binding</keyword>
<dbReference type="InterPro" id="IPR002401">
    <property type="entry name" value="Cyt_P450_E_grp-I"/>
</dbReference>
<comment type="similarity">
    <text evidence="1">Belongs to the cytochrome P450 family.</text>
</comment>
<evidence type="ECO:0008006" key="7">
    <source>
        <dbReference type="Google" id="ProtNLM"/>
    </source>
</evidence>
<dbReference type="InterPro" id="IPR036396">
    <property type="entry name" value="Cyt_P450_sf"/>
</dbReference>
<evidence type="ECO:0000256" key="1">
    <source>
        <dbReference type="ARBA" id="ARBA00010617"/>
    </source>
</evidence>
<dbReference type="PRINTS" id="PR00463">
    <property type="entry name" value="EP450I"/>
</dbReference>
<dbReference type="GO" id="GO:0004497">
    <property type="term" value="F:monooxygenase activity"/>
    <property type="evidence" value="ECO:0007669"/>
    <property type="project" value="InterPro"/>
</dbReference>
<dbReference type="PANTHER" id="PTHR24300">
    <property type="entry name" value="CYTOCHROME P450 508A4-RELATED"/>
    <property type="match status" value="1"/>
</dbReference>
<evidence type="ECO:0000256" key="3">
    <source>
        <dbReference type="ARBA" id="ARBA00023004"/>
    </source>
</evidence>
<evidence type="ECO:0000313" key="5">
    <source>
        <dbReference type="EMBL" id="KAK3759059.1"/>
    </source>
</evidence>
<proteinExistence type="inferred from homology"/>